<dbReference type="InterPro" id="IPR011033">
    <property type="entry name" value="PRC_barrel-like_sf"/>
</dbReference>
<accession>A0A089ZF65</accession>
<dbReference type="Proteomes" id="UP000029661">
    <property type="component" value="Chromosome"/>
</dbReference>
<feature type="domain" description="PRC-barrel" evidence="1">
    <location>
        <begin position="2"/>
        <end position="72"/>
    </location>
</feature>
<dbReference type="SUPFAM" id="SSF50346">
    <property type="entry name" value="PRC-barrel domain"/>
    <property type="match status" value="2"/>
</dbReference>
<reference evidence="2" key="1">
    <citation type="submission" date="2013-12" db="EMBL/GenBank/DDBJ databases">
        <title>The complete genome sequence of Methanobacterium sp. BRM9.</title>
        <authorList>
            <consortium name="Pastoral Greenhouse Gas Research Consortium"/>
            <person name="Kelly W.J."/>
            <person name="Leahy S.C."/>
            <person name="Perry R."/>
            <person name="Li D."/>
            <person name="Altermann E."/>
            <person name="Lambie S.C."/>
            <person name="Attwood G.T."/>
        </authorList>
    </citation>
    <scope>NUCLEOTIDE SEQUENCE [LARGE SCALE GENOMIC DNA]</scope>
    <source>
        <strain evidence="2">BRM9</strain>
    </source>
</reference>
<name>A0A089ZF65_METFO</name>
<dbReference type="Proteomes" id="UP000062768">
    <property type="component" value="Chromosome I"/>
</dbReference>
<evidence type="ECO:0000313" key="3">
    <source>
        <dbReference type="EMBL" id="CEA13043.1"/>
    </source>
</evidence>
<sequence length="168" mass="18764">MKVSEFIGMKVIDIEARDVGKVEDLGVTIKESLVEQIFISIGSTFGKKYFAVRTDDIAAIGDYVQVKFDGETLKNMVKTDKLDDLAPKEQRFNSLEGKVVLTREGVEIGKIQDLVIDPEGSIIHNVVITMGGTFNRKHFHISNNDISEIGDYMILKLSKEQIEEIAIS</sequence>
<evidence type="ECO:0000259" key="1">
    <source>
        <dbReference type="Pfam" id="PF05239"/>
    </source>
</evidence>
<dbReference type="PATRIC" id="fig|2162.10.peg.1840"/>
<dbReference type="EMBL" id="CP006933">
    <property type="protein sequence ID" value="AIS31550.1"/>
    <property type="molecule type" value="Genomic_DNA"/>
</dbReference>
<dbReference type="EMBL" id="LN734822">
    <property type="protein sequence ID" value="CEL25401.1"/>
    <property type="molecule type" value="Genomic_DNA"/>
</dbReference>
<dbReference type="KEGG" id="mfi:DSM1535_0683"/>
<dbReference type="GeneID" id="26740003"/>
<reference evidence="4" key="3">
    <citation type="submission" date="2014-09" db="EMBL/GenBank/DDBJ databases">
        <authorList>
            <person name="Bishop-Lilly K.A."/>
            <person name="Broomall S.M."/>
            <person name="Chain P.S."/>
            <person name="Chertkov O."/>
            <person name="Coyne S.R."/>
            <person name="Daligault H.E."/>
            <person name="Davenport K.W."/>
            <person name="Erkkila T."/>
            <person name="Frey K.G."/>
            <person name="Gibbons H.S."/>
            <person name="Gu W."/>
            <person name="Jaissle J."/>
            <person name="Johnson S.L."/>
            <person name="Koroleva G.I."/>
            <person name="Ladner J.T."/>
            <person name="Lo C.-C."/>
            <person name="Minogue T.D."/>
            <person name="Munk C."/>
            <person name="Palacios G.F."/>
            <person name="Redden C.L."/>
            <person name="Rosenzweig C.N."/>
            <person name="Scholz M.B."/>
            <person name="Teshima H."/>
            <person name="Xu Y."/>
        </authorList>
    </citation>
    <scope>NUCLEOTIDE SEQUENCE</scope>
    <source>
        <strain evidence="4">Mb9</strain>
    </source>
</reference>
<dbReference type="Gene3D" id="2.30.30.240">
    <property type="entry name" value="PRC-barrel domain"/>
    <property type="match status" value="2"/>
</dbReference>
<feature type="domain" description="PRC-barrel" evidence="1">
    <location>
        <begin position="89"/>
        <end position="161"/>
    </location>
</feature>
<dbReference type="OrthoDB" id="70897at2157"/>
<dbReference type="RefSeq" id="WP_048072307.1">
    <property type="nucleotide sequence ID" value="NZ_CP006933.1"/>
</dbReference>
<evidence type="ECO:0000313" key="5">
    <source>
        <dbReference type="Proteomes" id="UP000029661"/>
    </source>
</evidence>
<dbReference type="Pfam" id="PF05239">
    <property type="entry name" value="PRC"/>
    <property type="match status" value="2"/>
</dbReference>
<evidence type="ECO:0000313" key="2">
    <source>
        <dbReference type="EMBL" id="AIS31550.1"/>
    </source>
</evidence>
<dbReference type="AlphaFoldDB" id="A0A089ZF65"/>
<protein>
    <submittedName>
        <fullName evidence="2">PRC-barrel domain-containing protein</fullName>
    </submittedName>
</protein>
<reference evidence="3" key="2">
    <citation type="submission" date="2014-08" db="EMBL/GenBank/DDBJ databases">
        <authorList>
            <person name="Wibberg D."/>
        </authorList>
    </citation>
    <scope>NUCLEOTIDE SEQUENCE</scope>
</reference>
<proteinExistence type="predicted"/>
<dbReference type="InterPro" id="IPR027275">
    <property type="entry name" value="PRC-brl_dom"/>
</dbReference>
<gene>
    <name evidence="2" type="ORF">BRM9_0730</name>
    <name evidence="3" type="ORF">DSM1535_0683</name>
    <name evidence="4" type="ORF">MB9_1767</name>
</gene>
<dbReference type="EMBL" id="LN515531">
    <property type="protein sequence ID" value="CEA13043.1"/>
    <property type="molecule type" value="Genomic_DNA"/>
</dbReference>
<organism evidence="2 5">
    <name type="scientific">Methanobacterium formicicum</name>
    <dbReference type="NCBI Taxonomy" id="2162"/>
    <lineage>
        <taxon>Archaea</taxon>
        <taxon>Methanobacteriati</taxon>
        <taxon>Methanobacteriota</taxon>
        <taxon>Methanomada group</taxon>
        <taxon>Methanobacteria</taxon>
        <taxon>Methanobacteriales</taxon>
        <taxon>Methanobacteriaceae</taxon>
        <taxon>Methanobacterium</taxon>
    </lineage>
</organism>
<keyword evidence="6" id="KW-1185">Reference proteome</keyword>
<dbReference type="KEGG" id="mfc:BRM9_0730"/>
<evidence type="ECO:0000313" key="4">
    <source>
        <dbReference type="EMBL" id="CEL25401.1"/>
    </source>
</evidence>
<evidence type="ECO:0000313" key="6">
    <source>
        <dbReference type="Proteomes" id="UP000062768"/>
    </source>
</evidence>